<dbReference type="PANTHER" id="PTHR31719">
    <property type="entry name" value="NAC TRANSCRIPTION FACTOR 56"/>
    <property type="match status" value="1"/>
</dbReference>
<protein>
    <recommendedName>
        <fullName evidence="6">NAC domain-containing protein</fullName>
    </recommendedName>
</protein>
<keyword evidence="1" id="KW-0805">Transcription regulation</keyword>
<feature type="compositionally biased region" description="Basic and acidic residues" evidence="5">
    <location>
        <begin position="87"/>
        <end position="98"/>
    </location>
</feature>
<accession>A0A8K0GYV3</accession>
<keyword evidence="3" id="KW-0804">Transcription</keyword>
<comment type="caution">
    <text evidence="7">The sequence shown here is derived from an EMBL/GenBank/DDBJ whole genome shotgun (WGS) entry which is preliminary data.</text>
</comment>
<feature type="region of interest" description="Disordered" evidence="5">
    <location>
        <begin position="1"/>
        <end position="120"/>
    </location>
</feature>
<sequence>MIKHIEAIRLSNRIQKQTCREEVEEGRESSSMEKKPEMPVRQTQEDHQGGRESSSSSSMGKRKLSTEAGQPDQEDHGEGDQSPSSMEIKKQKVDRPDQENSSTMENKKLEVDPVRPLHHQPQRLEYPKGFRFLPTEVELVRDYLMKKFNKEDVPVPINEIQEDEVYKYSPMQLAGVGKHIIDGDKRLGVKTLFEYKGSNSEWEMKEYALTDLEKSEAKLLNGFVLCYIYEKEEDAEEKFEDIIVNNEELVPPSPTPMISTSTEEYFKSFPSGVLFSPTDKELVIYYLWVKNKFDGRHLPINRIHEVEIYKYHPQRLTEMHERCREDGWYFFVPKHKKENQLKSSDAGGYWKLEQESHEPPLQRNIDSSSTVKCHKTSFRYYEDQKQPARDRTVWKMIEYSIRIPDAEDDDSGTGKPYWDLCKIRSFKSWEIKKPRKKSTDDQKGKGRHIQLLDLNEDPPEESAEDAR</sequence>
<evidence type="ECO:0000313" key="7">
    <source>
        <dbReference type="EMBL" id="KAF3442543.1"/>
    </source>
</evidence>
<dbReference type="Gene3D" id="2.170.150.80">
    <property type="entry name" value="NAC domain"/>
    <property type="match status" value="1"/>
</dbReference>
<feature type="domain" description="NAC" evidence="6">
    <location>
        <begin position="269"/>
        <end position="426"/>
    </location>
</feature>
<evidence type="ECO:0000313" key="8">
    <source>
        <dbReference type="Proteomes" id="UP000796880"/>
    </source>
</evidence>
<dbReference type="EMBL" id="VOIH02000007">
    <property type="protein sequence ID" value="KAF3442543.1"/>
    <property type="molecule type" value="Genomic_DNA"/>
</dbReference>
<proteinExistence type="predicted"/>
<dbReference type="PANTHER" id="PTHR31719:SF179">
    <property type="entry name" value="OS08G0148400 PROTEIN"/>
    <property type="match status" value="1"/>
</dbReference>
<evidence type="ECO:0000256" key="4">
    <source>
        <dbReference type="ARBA" id="ARBA00023242"/>
    </source>
</evidence>
<evidence type="ECO:0000259" key="6">
    <source>
        <dbReference type="PROSITE" id="PS51005"/>
    </source>
</evidence>
<feature type="region of interest" description="Disordered" evidence="5">
    <location>
        <begin position="432"/>
        <end position="467"/>
    </location>
</feature>
<organism evidence="7 8">
    <name type="scientific">Rhamnella rubrinervis</name>
    <dbReference type="NCBI Taxonomy" id="2594499"/>
    <lineage>
        <taxon>Eukaryota</taxon>
        <taxon>Viridiplantae</taxon>
        <taxon>Streptophyta</taxon>
        <taxon>Embryophyta</taxon>
        <taxon>Tracheophyta</taxon>
        <taxon>Spermatophyta</taxon>
        <taxon>Magnoliopsida</taxon>
        <taxon>eudicotyledons</taxon>
        <taxon>Gunneridae</taxon>
        <taxon>Pentapetalae</taxon>
        <taxon>rosids</taxon>
        <taxon>fabids</taxon>
        <taxon>Rosales</taxon>
        <taxon>Rhamnaceae</taxon>
        <taxon>rhamnoid group</taxon>
        <taxon>Rhamneae</taxon>
        <taxon>Rhamnella</taxon>
    </lineage>
</organism>
<evidence type="ECO:0000256" key="2">
    <source>
        <dbReference type="ARBA" id="ARBA00023125"/>
    </source>
</evidence>
<dbReference type="PROSITE" id="PS51005">
    <property type="entry name" value="NAC"/>
    <property type="match status" value="1"/>
</dbReference>
<feature type="compositionally biased region" description="Acidic residues" evidence="5">
    <location>
        <begin position="454"/>
        <end position="467"/>
    </location>
</feature>
<dbReference type="InterPro" id="IPR036093">
    <property type="entry name" value="NAC_dom_sf"/>
</dbReference>
<feature type="compositionally biased region" description="Basic and acidic residues" evidence="5">
    <location>
        <begin position="18"/>
        <end position="50"/>
    </location>
</feature>
<keyword evidence="4" id="KW-0539">Nucleus</keyword>
<feature type="compositionally biased region" description="Basic and acidic residues" evidence="5">
    <location>
        <begin position="432"/>
        <end position="444"/>
    </location>
</feature>
<evidence type="ECO:0000256" key="3">
    <source>
        <dbReference type="ARBA" id="ARBA00023163"/>
    </source>
</evidence>
<evidence type="ECO:0000256" key="1">
    <source>
        <dbReference type="ARBA" id="ARBA00023015"/>
    </source>
</evidence>
<dbReference type="Pfam" id="PF02365">
    <property type="entry name" value="NAM"/>
    <property type="match status" value="2"/>
</dbReference>
<name>A0A8K0GYV3_9ROSA</name>
<evidence type="ECO:0000256" key="5">
    <source>
        <dbReference type="SAM" id="MobiDB-lite"/>
    </source>
</evidence>
<dbReference type="SUPFAM" id="SSF101941">
    <property type="entry name" value="NAC domain"/>
    <property type="match status" value="2"/>
</dbReference>
<dbReference type="InterPro" id="IPR003441">
    <property type="entry name" value="NAC-dom"/>
</dbReference>
<keyword evidence="8" id="KW-1185">Reference proteome</keyword>
<keyword evidence="2" id="KW-0238">DNA-binding</keyword>
<reference evidence="7" key="1">
    <citation type="submission" date="2020-03" db="EMBL/GenBank/DDBJ databases">
        <title>A high-quality chromosome-level genome assembly of a woody plant with both climbing and erect habits, Rhamnella rubrinervis.</title>
        <authorList>
            <person name="Lu Z."/>
            <person name="Yang Y."/>
            <person name="Zhu X."/>
            <person name="Sun Y."/>
        </authorList>
    </citation>
    <scope>NUCLEOTIDE SEQUENCE</scope>
    <source>
        <strain evidence="7">BYM</strain>
        <tissue evidence="7">Leaf</tissue>
    </source>
</reference>
<dbReference type="Proteomes" id="UP000796880">
    <property type="component" value="Unassembled WGS sequence"/>
</dbReference>
<dbReference type="GO" id="GO:0003677">
    <property type="term" value="F:DNA binding"/>
    <property type="evidence" value="ECO:0007669"/>
    <property type="project" value="UniProtKB-KW"/>
</dbReference>
<feature type="compositionally biased region" description="Basic and acidic residues" evidence="5">
    <location>
        <begin position="105"/>
        <end position="115"/>
    </location>
</feature>
<gene>
    <name evidence="7" type="ORF">FNV43_RR16459</name>
</gene>
<dbReference type="GO" id="GO:0006355">
    <property type="term" value="P:regulation of DNA-templated transcription"/>
    <property type="evidence" value="ECO:0007669"/>
    <property type="project" value="InterPro"/>
</dbReference>
<dbReference type="AlphaFoldDB" id="A0A8K0GYV3"/>